<gene>
    <name evidence="1" type="ORF">SCF082_LOCUS10815</name>
</gene>
<reference evidence="1 2" key="1">
    <citation type="submission" date="2024-02" db="EMBL/GenBank/DDBJ databases">
        <authorList>
            <person name="Chen Y."/>
            <person name="Shah S."/>
            <person name="Dougan E. K."/>
            <person name="Thang M."/>
            <person name="Chan C."/>
        </authorList>
    </citation>
    <scope>NUCLEOTIDE SEQUENCE [LARGE SCALE GENOMIC DNA]</scope>
</reference>
<evidence type="ECO:0000313" key="2">
    <source>
        <dbReference type="Proteomes" id="UP001642464"/>
    </source>
</evidence>
<comment type="caution">
    <text evidence="1">The sequence shown here is derived from an EMBL/GenBank/DDBJ whole genome shotgun (WGS) entry which is preliminary data.</text>
</comment>
<protein>
    <submittedName>
        <fullName evidence="1">Copia protein</fullName>
    </submittedName>
</protein>
<feature type="non-terminal residue" evidence="1">
    <location>
        <position position="1"/>
    </location>
</feature>
<dbReference type="EMBL" id="CAXAMM010006349">
    <property type="protein sequence ID" value="CAK9010779.1"/>
    <property type="molecule type" value="Genomic_DNA"/>
</dbReference>
<keyword evidence="2" id="KW-1185">Reference proteome</keyword>
<name>A0ABP0J9A1_9DINO</name>
<dbReference type="Proteomes" id="UP001642464">
    <property type="component" value="Unassembled WGS sequence"/>
</dbReference>
<organism evidence="1 2">
    <name type="scientific">Durusdinium trenchii</name>
    <dbReference type="NCBI Taxonomy" id="1381693"/>
    <lineage>
        <taxon>Eukaryota</taxon>
        <taxon>Sar</taxon>
        <taxon>Alveolata</taxon>
        <taxon>Dinophyceae</taxon>
        <taxon>Suessiales</taxon>
        <taxon>Symbiodiniaceae</taxon>
        <taxon>Durusdinium</taxon>
    </lineage>
</organism>
<feature type="non-terminal residue" evidence="1">
    <location>
        <position position="230"/>
    </location>
</feature>
<proteinExistence type="predicted"/>
<accession>A0ABP0J9A1</accession>
<evidence type="ECO:0000313" key="1">
    <source>
        <dbReference type="EMBL" id="CAK9010779.1"/>
    </source>
</evidence>
<sequence>VKQDHEAKMGSDRDAISEFRSATGSLQWMSGTTRPDIAADTSLLQKGHSDLTYGDLAEANSVLKYVKATANTAVTIKPIDVEQLVLIAFGDSAFANAPGGKSQGGYIVLASTPEALTQQADASLLDWKSYRHQRVLRSTLATKLDYANFVTCMLGEMANGTYIASHSAKSPFAIWPVTDARSLYDAIHRLATSFSEKRVEIDVAALRQTCRSLRWVPTEAMLADALTKRN</sequence>